<gene>
    <name evidence="1" type="ORF">CCMSSC00406_0006741</name>
</gene>
<evidence type="ECO:0000313" key="2">
    <source>
        <dbReference type="Proteomes" id="UP000824881"/>
    </source>
</evidence>
<dbReference type="EMBL" id="WQMT02000006">
    <property type="protein sequence ID" value="KAG9221798.1"/>
    <property type="molecule type" value="Genomic_DNA"/>
</dbReference>
<protein>
    <submittedName>
        <fullName evidence="1">Uncharacterized protein</fullName>
    </submittedName>
</protein>
<keyword evidence="2" id="KW-1185">Reference proteome</keyword>
<dbReference type="Proteomes" id="UP000824881">
    <property type="component" value="Unassembled WGS sequence"/>
</dbReference>
<reference evidence="1 2" key="1">
    <citation type="journal article" date="2021" name="Appl. Environ. Microbiol.">
        <title>Genetic linkage and physical mapping for an oyster mushroom Pleurotus cornucopiae and QTL analysis for the trait cap color.</title>
        <authorList>
            <person name="Zhang Y."/>
            <person name="Gao W."/>
            <person name="Sonnenberg A."/>
            <person name="Chen Q."/>
            <person name="Zhang J."/>
            <person name="Huang C."/>
        </authorList>
    </citation>
    <scope>NUCLEOTIDE SEQUENCE [LARGE SCALE GENOMIC DNA]</scope>
    <source>
        <strain evidence="1">CCMSSC00406</strain>
    </source>
</reference>
<comment type="caution">
    <text evidence="1">The sequence shown here is derived from an EMBL/GenBank/DDBJ whole genome shotgun (WGS) entry which is preliminary data.</text>
</comment>
<organism evidence="1 2">
    <name type="scientific">Pleurotus cornucopiae</name>
    <name type="common">Cornucopia mushroom</name>
    <dbReference type="NCBI Taxonomy" id="5321"/>
    <lineage>
        <taxon>Eukaryota</taxon>
        <taxon>Fungi</taxon>
        <taxon>Dikarya</taxon>
        <taxon>Basidiomycota</taxon>
        <taxon>Agaricomycotina</taxon>
        <taxon>Agaricomycetes</taxon>
        <taxon>Agaricomycetidae</taxon>
        <taxon>Agaricales</taxon>
        <taxon>Pleurotineae</taxon>
        <taxon>Pleurotaceae</taxon>
        <taxon>Pleurotus</taxon>
    </lineage>
</organism>
<name>A0ACB7IUA0_PLECO</name>
<sequence>MAPKPASTASKAPATASKAPAKTTAEGGSKAGKKTAKPAASTGPDGEKKKRKKSRKETYSSYIYKVLKQVHPDTGISNKAMAILNSFVNDIFERIATEASKLAAYSKKSTISSREIQTSVRLILPGELAKHAISEGTKSVTKARNMADAGETRHRIWYLSLALTSSYCLLVKGFFKGTSAEQDRRFSDKELKLLKSMKFPPEFDKKVDMRKVNLEVIRPWVAKKVTELVGFEDEVVVEYAMGLLEDQKQSFPDPKKMQINLTGFLTKDTPAFMLALWKLLLEAQEEVSGVPQPLTRGIDGLGWTIYGMVEVGAADGGTVVGGAEVEVGAEVAMRITEMVDRVIAVGAGGVEHQKGVRAVVSLPVLLLADDHLRGRLRGLRVQTDDIALQQGDDRFLETYKALVPLHLAAVHPLVVRLRDHYHALRLRTDREPNPTASEAPYIFGPFSISIALEVQDASPTTTKASQCLPAQTQKRKPPETSAASIPFNVFTISFAASQERRISEANPSPSGSASSGSKNTRPNDKMDVDKFPKGELKIKGQAEVERKKSNWDDDLDSPVFMQTQEELERRENELKEKALRNKVMRSRKAT</sequence>
<proteinExistence type="predicted"/>
<accession>A0ACB7IUA0</accession>
<evidence type="ECO:0000313" key="1">
    <source>
        <dbReference type="EMBL" id="KAG9221798.1"/>
    </source>
</evidence>